<dbReference type="SUPFAM" id="SSF51344">
    <property type="entry name" value="Epsilon subunit of F1F0-ATP synthase N-terminal domain"/>
    <property type="match status" value="1"/>
</dbReference>
<dbReference type="Proteomes" id="UP000051739">
    <property type="component" value="Unassembled WGS sequence"/>
</dbReference>
<keyword evidence="6 12" id="KW-0406">Ion transport</keyword>
<keyword evidence="14" id="KW-0175">Coiled coil</keyword>
<evidence type="ECO:0000256" key="7">
    <source>
        <dbReference type="ARBA" id="ARBA00023136"/>
    </source>
</evidence>
<dbReference type="NCBIfam" id="NF001846">
    <property type="entry name" value="PRK00571.1-3"/>
    <property type="match status" value="1"/>
</dbReference>
<dbReference type="GO" id="GO:0046933">
    <property type="term" value="F:proton-transporting ATP synthase activity, rotational mechanism"/>
    <property type="evidence" value="ECO:0007669"/>
    <property type="project" value="UniProtKB-UniRule"/>
</dbReference>
<dbReference type="InterPro" id="IPR020546">
    <property type="entry name" value="ATP_synth_F1_dsu/esu_N"/>
</dbReference>
<evidence type="ECO:0000256" key="6">
    <source>
        <dbReference type="ARBA" id="ARBA00023065"/>
    </source>
</evidence>
<evidence type="ECO:0000256" key="11">
    <source>
        <dbReference type="ARBA" id="ARBA00031795"/>
    </source>
</evidence>
<feature type="domain" description="ATP synthase epsilon subunit C-terminal" evidence="15">
    <location>
        <begin position="92"/>
        <end position="138"/>
    </location>
</feature>
<dbReference type="Gene3D" id="1.20.5.440">
    <property type="entry name" value="ATP synthase delta/epsilon subunit, C-terminal domain"/>
    <property type="match status" value="1"/>
</dbReference>
<dbReference type="SUPFAM" id="SSF46604">
    <property type="entry name" value="Epsilon subunit of F1F0-ATP synthase C-terminal domain"/>
    <property type="match status" value="1"/>
</dbReference>
<keyword evidence="12" id="KW-0375">Hydrogen ion transport</keyword>
<reference evidence="17 18" key="1">
    <citation type="journal article" date="2015" name="Genome Announc.">
        <title>Expanding the biotechnology potential of lactobacilli through comparative genomics of 213 strains and associated genera.</title>
        <authorList>
            <person name="Sun Z."/>
            <person name="Harris H.M."/>
            <person name="McCann A."/>
            <person name="Guo C."/>
            <person name="Argimon S."/>
            <person name="Zhang W."/>
            <person name="Yang X."/>
            <person name="Jeffery I.B."/>
            <person name="Cooney J.C."/>
            <person name="Kagawa T.F."/>
            <person name="Liu W."/>
            <person name="Song Y."/>
            <person name="Salvetti E."/>
            <person name="Wrobel A."/>
            <person name="Rasinkangas P."/>
            <person name="Parkhill J."/>
            <person name="Rea M.C."/>
            <person name="O'Sullivan O."/>
            <person name="Ritari J."/>
            <person name="Douillard F.P."/>
            <person name="Paul Ross R."/>
            <person name="Yang R."/>
            <person name="Briner A.E."/>
            <person name="Felis G.E."/>
            <person name="de Vos W.M."/>
            <person name="Barrangou R."/>
            <person name="Klaenhammer T.R."/>
            <person name="Caufield P.W."/>
            <person name="Cui Y."/>
            <person name="Zhang H."/>
            <person name="O'Toole P.W."/>
        </authorList>
    </citation>
    <scope>NUCLEOTIDE SEQUENCE [LARGE SCALE GENOMIC DNA]</scope>
    <source>
        <strain evidence="17 18">DSM 16045</strain>
    </source>
</reference>
<dbReference type="PATRIC" id="fig|1423749.3.peg.765"/>
<evidence type="ECO:0000256" key="12">
    <source>
        <dbReference type="HAMAP-Rule" id="MF_00530"/>
    </source>
</evidence>
<feature type="coiled-coil region" evidence="14">
    <location>
        <begin position="95"/>
        <end position="122"/>
    </location>
</feature>
<evidence type="ECO:0000259" key="16">
    <source>
        <dbReference type="Pfam" id="PF02823"/>
    </source>
</evidence>
<evidence type="ECO:0000256" key="13">
    <source>
        <dbReference type="RuleBase" id="RU003656"/>
    </source>
</evidence>
<evidence type="ECO:0000256" key="4">
    <source>
        <dbReference type="ARBA" id="ARBA00014480"/>
    </source>
</evidence>
<comment type="function">
    <text evidence="1 12">Produces ATP from ADP in the presence of a proton gradient across the membrane.</text>
</comment>
<dbReference type="InterPro" id="IPR020547">
    <property type="entry name" value="ATP_synth_F1_esu_C"/>
</dbReference>
<dbReference type="GO" id="GO:0045259">
    <property type="term" value="C:proton-transporting ATP synthase complex"/>
    <property type="evidence" value="ECO:0007669"/>
    <property type="project" value="UniProtKB-KW"/>
</dbReference>
<dbReference type="NCBIfam" id="TIGR01216">
    <property type="entry name" value="ATP_synt_epsi"/>
    <property type="match status" value="1"/>
</dbReference>
<dbReference type="InterPro" id="IPR036794">
    <property type="entry name" value="ATP_F1_dsu/esu_C_sf"/>
</dbReference>
<dbReference type="EMBL" id="AZFN01000002">
    <property type="protein sequence ID" value="KRM03441.1"/>
    <property type="molecule type" value="Genomic_DNA"/>
</dbReference>
<keyword evidence="9 12" id="KW-0066">ATP synthesis</keyword>
<evidence type="ECO:0000256" key="5">
    <source>
        <dbReference type="ARBA" id="ARBA00022448"/>
    </source>
</evidence>
<dbReference type="GO" id="GO:0005524">
    <property type="term" value="F:ATP binding"/>
    <property type="evidence" value="ECO:0007669"/>
    <property type="project" value="UniProtKB-UniRule"/>
</dbReference>
<evidence type="ECO:0000256" key="9">
    <source>
        <dbReference type="ARBA" id="ARBA00023310"/>
    </source>
</evidence>
<comment type="subcellular location">
    <subcellularLocation>
        <location evidence="2 12">Cell membrane</location>
        <topology evidence="2 12">Peripheral membrane protein</topology>
    </subcellularLocation>
</comment>
<evidence type="ECO:0000313" key="17">
    <source>
        <dbReference type="EMBL" id="KRM03441.1"/>
    </source>
</evidence>
<dbReference type="RefSeq" id="WP_056936640.1">
    <property type="nucleotide sequence ID" value="NZ_AZFN01000002.1"/>
</dbReference>
<proteinExistence type="inferred from homology"/>
<dbReference type="InterPro" id="IPR001469">
    <property type="entry name" value="ATP_synth_F1_dsu/esu"/>
</dbReference>
<comment type="caution">
    <text evidence="17">The sequence shown here is derived from an EMBL/GenBank/DDBJ whole genome shotgun (WGS) entry which is preliminary data.</text>
</comment>
<dbReference type="Gene3D" id="2.60.15.10">
    <property type="entry name" value="F0F1 ATP synthase delta/epsilon subunit, N-terminal"/>
    <property type="match status" value="1"/>
</dbReference>
<evidence type="ECO:0000256" key="2">
    <source>
        <dbReference type="ARBA" id="ARBA00004202"/>
    </source>
</evidence>
<dbReference type="Pfam" id="PF02823">
    <property type="entry name" value="ATP-synt_DE_N"/>
    <property type="match status" value="1"/>
</dbReference>
<dbReference type="GO" id="GO:0005886">
    <property type="term" value="C:plasma membrane"/>
    <property type="evidence" value="ECO:0007669"/>
    <property type="project" value="UniProtKB-SubCell"/>
</dbReference>
<organism evidence="17 18">
    <name type="scientific">Limosilactobacillus gastricus DSM 16045</name>
    <dbReference type="NCBI Taxonomy" id="1423749"/>
    <lineage>
        <taxon>Bacteria</taxon>
        <taxon>Bacillati</taxon>
        <taxon>Bacillota</taxon>
        <taxon>Bacilli</taxon>
        <taxon>Lactobacillales</taxon>
        <taxon>Lactobacillaceae</taxon>
        <taxon>Limosilactobacillus</taxon>
    </lineage>
</organism>
<dbReference type="CDD" id="cd12152">
    <property type="entry name" value="F1-ATPase_delta"/>
    <property type="match status" value="1"/>
</dbReference>
<dbReference type="PANTHER" id="PTHR13822">
    <property type="entry name" value="ATP SYNTHASE DELTA/EPSILON CHAIN"/>
    <property type="match status" value="1"/>
</dbReference>
<evidence type="ECO:0000259" key="15">
    <source>
        <dbReference type="Pfam" id="PF00401"/>
    </source>
</evidence>
<keyword evidence="8 12" id="KW-0139">CF(1)</keyword>
<dbReference type="InterPro" id="IPR036771">
    <property type="entry name" value="ATPsynth_dsu/esu_N"/>
</dbReference>
<dbReference type="Pfam" id="PF00401">
    <property type="entry name" value="ATP-synt_DE"/>
    <property type="match status" value="1"/>
</dbReference>
<dbReference type="PANTHER" id="PTHR13822:SF10">
    <property type="entry name" value="ATP SYNTHASE EPSILON CHAIN, CHLOROPLASTIC"/>
    <property type="match status" value="1"/>
</dbReference>
<protein>
    <recommendedName>
        <fullName evidence="4 12">ATP synthase epsilon chain</fullName>
    </recommendedName>
    <alternativeName>
        <fullName evidence="11 12">ATP synthase F1 sector epsilon subunit</fullName>
    </alternativeName>
    <alternativeName>
        <fullName evidence="10 12">F-ATPase epsilon subunit</fullName>
    </alternativeName>
</protein>
<feature type="domain" description="ATP synthase F1 complex delta/epsilon subunit N-terminal" evidence="16">
    <location>
        <begin position="6"/>
        <end position="87"/>
    </location>
</feature>
<evidence type="ECO:0000256" key="1">
    <source>
        <dbReference type="ARBA" id="ARBA00003543"/>
    </source>
</evidence>
<evidence type="ECO:0000313" key="18">
    <source>
        <dbReference type="Proteomes" id="UP000051739"/>
    </source>
</evidence>
<dbReference type="HAMAP" id="MF_00530">
    <property type="entry name" value="ATP_synth_epsil_bac"/>
    <property type="match status" value="1"/>
</dbReference>
<comment type="similarity">
    <text evidence="3 12 13">Belongs to the ATPase epsilon chain family.</text>
</comment>
<accession>A0A0R1VD72</accession>
<sequence>MAEHSFQVTISTPDGVVYDQPATMVVVTTAGGQMGVMANHVPVVAALGIDLVTVKHSDTDAADDVIAVNGGFMEFHNNVATIAADSAELAQNIDINRAESAKERAEKMLNQANASHNKSELDRAEVHLKRAINRLKATNRPI</sequence>
<evidence type="ECO:0000256" key="14">
    <source>
        <dbReference type="SAM" id="Coils"/>
    </source>
</evidence>
<dbReference type="AlphaFoldDB" id="A0A0R1VD72"/>
<keyword evidence="5 12" id="KW-0813">Transport</keyword>
<keyword evidence="18" id="KW-1185">Reference proteome</keyword>
<evidence type="ECO:0000256" key="10">
    <source>
        <dbReference type="ARBA" id="ARBA00030215"/>
    </source>
</evidence>
<gene>
    <name evidence="12" type="primary">atpC</name>
    <name evidence="17" type="ORF">FC60_GL000761</name>
</gene>
<comment type="subunit">
    <text evidence="12 13">F-type ATPases have 2 components, CF(1) - the catalytic core - and CF(0) - the membrane proton channel. CF(1) has five subunits: alpha(3), beta(3), gamma(1), delta(1), epsilon(1). CF(0) has three main subunits: a, b and c.</text>
</comment>
<evidence type="ECO:0000256" key="8">
    <source>
        <dbReference type="ARBA" id="ARBA00023196"/>
    </source>
</evidence>
<keyword evidence="12" id="KW-1003">Cell membrane</keyword>
<evidence type="ECO:0000256" key="3">
    <source>
        <dbReference type="ARBA" id="ARBA00005712"/>
    </source>
</evidence>
<keyword evidence="7 12" id="KW-0472">Membrane</keyword>
<name>A0A0R1VD72_9LACO</name>